<dbReference type="InterPro" id="IPR022655">
    <property type="entry name" value="DUF1553"/>
</dbReference>
<evidence type="ECO:0000313" key="6">
    <source>
        <dbReference type="Proteomes" id="UP000503447"/>
    </source>
</evidence>
<proteinExistence type="predicted"/>
<dbReference type="KEGG" id="ftj:FTUN_5372"/>
<gene>
    <name evidence="5" type="ORF">FTUN_5372</name>
</gene>
<evidence type="ECO:0000259" key="4">
    <source>
        <dbReference type="Pfam" id="PF07587"/>
    </source>
</evidence>
<protein>
    <recommendedName>
        <fullName evidence="7">DUF1553 domain-containing protein</fullName>
    </recommendedName>
</protein>
<reference evidence="6" key="1">
    <citation type="submission" date="2020-05" db="EMBL/GenBank/DDBJ databases">
        <title>Frigoriglobus tundricola gen. nov., sp. nov., a psychrotolerant cellulolytic planctomycete of the family Gemmataceae with two divergent copies of 16S rRNA gene.</title>
        <authorList>
            <person name="Kulichevskaya I.S."/>
            <person name="Ivanova A.A."/>
            <person name="Naumoff D.G."/>
            <person name="Beletsky A.V."/>
            <person name="Rijpstra W.I.C."/>
            <person name="Sinninghe Damste J.S."/>
            <person name="Mardanov A.V."/>
            <person name="Ravin N.V."/>
            <person name="Dedysh S.N."/>
        </authorList>
    </citation>
    <scope>NUCLEOTIDE SEQUENCE [LARGE SCALE GENOMIC DNA]</scope>
    <source>
        <strain evidence="6">PL17</strain>
    </source>
</reference>
<sequence length="544" mass="59618">MPARCTLIVAVACFALPSAARAADPLHTRIDKHIDTGFGDLKKHAAPRAGDEEFLRRVYLDLTGTTPATAELYRFLADSAGDKRTKLIDELLAGPGYARRMAWHFDVMLMERRPDSKVPRPAWEAYLRTAFADNKPYNALVREVLASDGSDPKVRAAAKFLLDRDLEPHLVTRDIARVFLGRNVQCAQCHDHPTISDYKQADYYGIQAYLSRSFLFPNAQAPTAVIAEKAEGDVTFMSVFDKNKTLNSTRPRMPGGKPADEPKVEKGKEYKVAPAANVKPEPAYSRRARLADAVTGADNPAFARNAVNRVWALMMGRGLVHPLDMDHGDNPPSHPELLDELAAAFVSHGYDLKWLVREIALSDAYQRSSETPAGLDDPPAEKYLVAVLKPLTPEQFAYAVMQATGHTDAERAALSKLGPKATEEALDARLAARLAPFRNVLGRGGEAGADTFSSTLDQTLFLKYGGAVRGLLPPRAGNLADRLGKITNPDAAADELFAAVLARRPTADERKDVADALRGTKDRQTTINELVWALVASAEFRFNH</sequence>
<evidence type="ECO:0000256" key="2">
    <source>
        <dbReference type="SAM" id="SignalP"/>
    </source>
</evidence>
<dbReference type="PANTHER" id="PTHR35889:SF3">
    <property type="entry name" value="F-BOX DOMAIN-CONTAINING PROTEIN"/>
    <property type="match status" value="1"/>
</dbReference>
<dbReference type="InterPro" id="IPR011444">
    <property type="entry name" value="DUF1549"/>
</dbReference>
<organism evidence="5 6">
    <name type="scientific">Frigoriglobus tundricola</name>
    <dbReference type="NCBI Taxonomy" id="2774151"/>
    <lineage>
        <taxon>Bacteria</taxon>
        <taxon>Pseudomonadati</taxon>
        <taxon>Planctomycetota</taxon>
        <taxon>Planctomycetia</taxon>
        <taxon>Gemmatales</taxon>
        <taxon>Gemmataceae</taxon>
        <taxon>Frigoriglobus</taxon>
    </lineage>
</organism>
<dbReference type="EMBL" id="CP053452">
    <property type="protein sequence ID" value="QJW97792.1"/>
    <property type="molecule type" value="Genomic_DNA"/>
</dbReference>
<dbReference type="AlphaFoldDB" id="A0A6M5YXV5"/>
<dbReference type="Pfam" id="PF07583">
    <property type="entry name" value="PSCyt2"/>
    <property type="match status" value="1"/>
</dbReference>
<accession>A0A6M5YXV5</accession>
<evidence type="ECO:0000313" key="5">
    <source>
        <dbReference type="EMBL" id="QJW97792.1"/>
    </source>
</evidence>
<name>A0A6M5YXV5_9BACT</name>
<evidence type="ECO:0000259" key="3">
    <source>
        <dbReference type="Pfam" id="PF07583"/>
    </source>
</evidence>
<feature type="domain" description="DUF1549" evidence="3">
    <location>
        <begin position="30"/>
        <end position="212"/>
    </location>
</feature>
<feature type="domain" description="DUF1553" evidence="4">
    <location>
        <begin position="286"/>
        <end position="411"/>
    </location>
</feature>
<keyword evidence="2" id="KW-0732">Signal</keyword>
<keyword evidence="6" id="KW-1185">Reference proteome</keyword>
<feature type="region of interest" description="Disordered" evidence="1">
    <location>
        <begin position="245"/>
        <end position="267"/>
    </location>
</feature>
<dbReference type="RefSeq" id="WP_171473103.1">
    <property type="nucleotide sequence ID" value="NZ_CP053452.2"/>
</dbReference>
<evidence type="ECO:0000256" key="1">
    <source>
        <dbReference type="SAM" id="MobiDB-lite"/>
    </source>
</evidence>
<dbReference type="Proteomes" id="UP000503447">
    <property type="component" value="Chromosome"/>
</dbReference>
<feature type="signal peptide" evidence="2">
    <location>
        <begin position="1"/>
        <end position="22"/>
    </location>
</feature>
<feature type="chain" id="PRO_5026871765" description="DUF1553 domain-containing protein" evidence="2">
    <location>
        <begin position="23"/>
        <end position="544"/>
    </location>
</feature>
<dbReference type="Pfam" id="PF07587">
    <property type="entry name" value="PSD1"/>
    <property type="match status" value="1"/>
</dbReference>
<evidence type="ECO:0008006" key="7">
    <source>
        <dbReference type="Google" id="ProtNLM"/>
    </source>
</evidence>
<dbReference type="PANTHER" id="PTHR35889">
    <property type="entry name" value="CYCLOINULO-OLIGOSACCHARIDE FRUCTANOTRANSFERASE-RELATED"/>
    <property type="match status" value="1"/>
</dbReference>
<feature type="compositionally biased region" description="Basic and acidic residues" evidence="1">
    <location>
        <begin position="258"/>
        <end position="267"/>
    </location>
</feature>